<sequence length="89" mass="10319">MFILPHIYIYREIYSTLPLTFFFLLLFLCIKTLVVSQHLSCPLVLCYSAEHRDPEFILTTARHRGRPTSGCINIRQLLICPFLLYSVAG</sequence>
<evidence type="ECO:0000313" key="1">
    <source>
        <dbReference type="EMBL" id="JAR88115.1"/>
    </source>
</evidence>
<proteinExistence type="predicted"/>
<reference evidence="1" key="1">
    <citation type="journal article" date="2018" name="PLoS Negl. Trop. Dis.">
        <title>Sialome diversity of ticks revealed by RNAseq of single tick salivary glands.</title>
        <authorList>
            <person name="Perner J."/>
            <person name="Kropackova S."/>
            <person name="Kopacek P."/>
            <person name="Ribeiro J.M."/>
        </authorList>
    </citation>
    <scope>NUCLEOTIDE SEQUENCE</scope>
    <source>
        <strain evidence="1">Siblings of single egg batch collected in Ceske Budejovice</strain>
        <tissue evidence="1">Salivary glands</tissue>
    </source>
</reference>
<name>A0A147BCP8_IXORI</name>
<protein>
    <submittedName>
        <fullName evidence="1">Putative secreted protein</fullName>
    </submittedName>
</protein>
<organism evidence="1">
    <name type="scientific">Ixodes ricinus</name>
    <name type="common">Common tick</name>
    <name type="synonym">Acarus ricinus</name>
    <dbReference type="NCBI Taxonomy" id="34613"/>
    <lineage>
        <taxon>Eukaryota</taxon>
        <taxon>Metazoa</taxon>
        <taxon>Ecdysozoa</taxon>
        <taxon>Arthropoda</taxon>
        <taxon>Chelicerata</taxon>
        <taxon>Arachnida</taxon>
        <taxon>Acari</taxon>
        <taxon>Parasitiformes</taxon>
        <taxon>Ixodida</taxon>
        <taxon>Ixodoidea</taxon>
        <taxon>Ixodidae</taxon>
        <taxon>Ixodinae</taxon>
        <taxon>Ixodes</taxon>
    </lineage>
</organism>
<dbReference type="AlphaFoldDB" id="A0A147BCP8"/>
<dbReference type="EMBL" id="GEGO01007289">
    <property type="protein sequence ID" value="JAR88115.1"/>
    <property type="molecule type" value="Transcribed_RNA"/>
</dbReference>
<accession>A0A147BCP8</accession>